<evidence type="ECO:0000256" key="7">
    <source>
        <dbReference type="ARBA" id="ARBA00023061"/>
    </source>
</evidence>
<evidence type="ECO:0000313" key="10">
    <source>
        <dbReference type="EMBL" id="MEB5477327.1"/>
    </source>
</evidence>
<dbReference type="EMBL" id="VTDN01000007">
    <property type="protein sequence ID" value="MEB5477327.1"/>
    <property type="molecule type" value="Genomic_DNA"/>
</dbReference>
<evidence type="ECO:0000256" key="6">
    <source>
        <dbReference type="ARBA" id="ARBA00022793"/>
    </source>
</evidence>
<dbReference type="Proteomes" id="UP001339883">
    <property type="component" value="Unassembled WGS sequence"/>
</dbReference>
<gene>
    <name evidence="10" type="ORF">I2F25_09775</name>
</gene>
<dbReference type="PIRSF" id="PIRSF001332">
    <property type="entry name" value="Acetolac_decarb"/>
    <property type="match status" value="1"/>
</dbReference>
<keyword evidence="7 9" id="KW-0005">Acetoin biosynthesis</keyword>
<evidence type="ECO:0000256" key="8">
    <source>
        <dbReference type="ARBA" id="ARBA00023239"/>
    </source>
</evidence>
<comment type="similarity">
    <text evidence="3 9">Belongs to the alpha-acetolactate decarboxylase family.</text>
</comment>
<organism evidence="10 11">
    <name type="scientific">Acinetobacter pollinis</name>
    <dbReference type="NCBI Taxonomy" id="2605270"/>
    <lineage>
        <taxon>Bacteria</taxon>
        <taxon>Pseudomonadati</taxon>
        <taxon>Pseudomonadota</taxon>
        <taxon>Gammaproteobacteria</taxon>
        <taxon>Moraxellales</taxon>
        <taxon>Moraxellaceae</taxon>
        <taxon>Acinetobacter</taxon>
    </lineage>
</organism>
<accession>A0ABU6DTZ0</accession>
<evidence type="ECO:0000313" key="11">
    <source>
        <dbReference type="Proteomes" id="UP001339883"/>
    </source>
</evidence>
<comment type="catalytic activity">
    <reaction evidence="1 9">
        <text>(2S)-2-acetolactate + H(+) = (R)-acetoin + CO2</text>
        <dbReference type="Rhea" id="RHEA:21580"/>
        <dbReference type="ChEBI" id="CHEBI:15378"/>
        <dbReference type="ChEBI" id="CHEBI:15686"/>
        <dbReference type="ChEBI" id="CHEBI:16526"/>
        <dbReference type="ChEBI" id="CHEBI:58476"/>
        <dbReference type="EC" id="4.1.1.5"/>
    </reaction>
</comment>
<comment type="pathway">
    <text evidence="2 9">Polyol metabolism; (R,R)-butane-2,3-diol biosynthesis; (R,R)-butane-2,3-diol from pyruvate: step 2/3.</text>
</comment>
<evidence type="ECO:0000256" key="5">
    <source>
        <dbReference type="ARBA" id="ARBA00020164"/>
    </source>
</evidence>
<dbReference type="PANTHER" id="PTHR35524:SF1">
    <property type="entry name" value="ALPHA-ACETOLACTATE DECARBOXYLASE"/>
    <property type="match status" value="1"/>
</dbReference>
<keyword evidence="8 9" id="KW-0456">Lyase</keyword>
<dbReference type="PANTHER" id="PTHR35524">
    <property type="entry name" value="ALPHA-ACETOLACTATE DECARBOXYLASE"/>
    <property type="match status" value="1"/>
</dbReference>
<dbReference type="InterPro" id="IPR005128">
    <property type="entry name" value="Acetolactate_a_deCO2ase"/>
</dbReference>
<reference evidence="10 11" key="1">
    <citation type="submission" date="2019-08" db="EMBL/GenBank/DDBJ databases">
        <title>Five species of Acinetobacter isolated from floral nectar and animal pollinators.</title>
        <authorList>
            <person name="Hendry T.A."/>
        </authorList>
    </citation>
    <scope>NUCLEOTIDE SEQUENCE [LARGE SCALE GENOMIC DNA]</scope>
    <source>
        <strain evidence="10 11">MD18.27</strain>
    </source>
</reference>
<proteinExistence type="inferred from homology"/>
<evidence type="ECO:0000256" key="3">
    <source>
        <dbReference type="ARBA" id="ARBA00007106"/>
    </source>
</evidence>
<dbReference type="RefSeq" id="WP_325775708.1">
    <property type="nucleotide sequence ID" value="NZ_VTDN01000007.1"/>
</dbReference>
<evidence type="ECO:0000256" key="4">
    <source>
        <dbReference type="ARBA" id="ARBA00013204"/>
    </source>
</evidence>
<sequence>MSKIYQFSTIGALMSGYFSPDQDIYKVCSCSSIGLGCSENLNAEMTILNGTPYTATAEEALKTPEAPLEVPFYQVTSFDHFQEYHIGEASTKNLEQFVQAVIPLNNNFIALRIKATFHELTLRRPYASSETRSVQEVSDHQEVSTYKEIQGHLIGFWTPEMFGRISVPGFHFHFLSEDKSVSGHVLDYYFSSALLQCEEKNVIEITHPKTSAFKNLNIDIEGLDEVIRKVEQ</sequence>
<comment type="caution">
    <text evidence="10">The sequence shown here is derived from an EMBL/GenBank/DDBJ whole genome shotgun (WGS) entry which is preliminary data.</text>
</comment>
<keyword evidence="11" id="KW-1185">Reference proteome</keyword>
<keyword evidence="6 9" id="KW-0210">Decarboxylase</keyword>
<dbReference type="Pfam" id="PF03306">
    <property type="entry name" value="AAL_decarboxy"/>
    <property type="match status" value="1"/>
</dbReference>
<evidence type="ECO:0000256" key="2">
    <source>
        <dbReference type="ARBA" id="ARBA00005170"/>
    </source>
</evidence>
<name>A0ABU6DTZ0_9GAMM</name>
<dbReference type="Gene3D" id="3.30.1330.80">
    <property type="entry name" value="Hypothetical protein, similar to alpha- acetolactate decarboxylase, domain 2"/>
    <property type="match status" value="2"/>
</dbReference>
<protein>
    <recommendedName>
        <fullName evidence="5 9">Alpha-acetolactate decarboxylase</fullName>
        <ecNumber evidence="4 9">4.1.1.5</ecNumber>
    </recommendedName>
</protein>
<dbReference type="EC" id="4.1.1.5" evidence="4 9"/>
<dbReference type="CDD" id="cd17299">
    <property type="entry name" value="acetolactate_decarboxylase"/>
    <property type="match status" value="1"/>
</dbReference>
<evidence type="ECO:0000256" key="9">
    <source>
        <dbReference type="PIRNR" id="PIRNR001332"/>
    </source>
</evidence>
<dbReference type="SUPFAM" id="SSF117856">
    <property type="entry name" value="AF0104/ALDC/Ptd012-like"/>
    <property type="match status" value="1"/>
</dbReference>
<evidence type="ECO:0000256" key="1">
    <source>
        <dbReference type="ARBA" id="ARBA00001784"/>
    </source>
</evidence>